<dbReference type="Pfam" id="PF07463">
    <property type="entry name" value="NUMOD4"/>
    <property type="match status" value="1"/>
</dbReference>
<organism evidence="3 4">
    <name type="scientific">Occultella glacieicola</name>
    <dbReference type="NCBI Taxonomy" id="2518684"/>
    <lineage>
        <taxon>Bacteria</taxon>
        <taxon>Bacillati</taxon>
        <taxon>Actinomycetota</taxon>
        <taxon>Actinomycetes</taxon>
        <taxon>Micrococcales</taxon>
        <taxon>Ruaniaceae</taxon>
        <taxon>Occultella</taxon>
    </lineage>
</organism>
<evidence type="ECO:0000259" key="2">
    <source>
        <dbReference type="Pfam" id="PF13392"/>
    </source>
</evidence>
<accession>A0ABY2E0W1</accession>
<dbReference type="Proteomes" id="UP000504882">
    <property type="component" value="Unassembled WGS sequence"/>
</dbReference>
<dbReference type="InterPro" id="IPR010902">
    <property type="entry name" value="NUMOD4"/>
</dbReference>
<dbReference type="EMBL" id="SMNA01000007">
    <property type="protein sequence ID" value="TDE91580.1"/>
    <property type="molecule type" value="Genomic_DNA"/>
</dbReference>
<proteinExistence type="predicted"/>
<sequence length="157" mass="18252">MGDVRGRRQDVPRRACRRREGVSVVTPEEWRTVPTAPGYEASSLGRVRNARTLHVLKPLRHDKGYLKVKLGRARYDYVHRIVCEAFHGEPPSQHVHDADHKDFDRENNRPANLRWLPKHLNAWRWDGYRDPVEDEPFEPITEAEGKQLDAAMAKAGW</sequence>
<evidence type="ECO:0000259" key="1">
    <source>
        <dbReference type="Pfam" id="PF07463"/>
    </source>
</evidence>
<reference evidence="3 4" key="1">
    <citation type="submission" date="2019-03" db="EMBL/GenBank/DDBJ databases">
        <title>Genomic features of bacteria from cold environments.</title>
        <authorList>
            <person name="Shen L."/>
        </authorList>
    </citation>
    <scope>NUCLEOTIDE SEQUENCE [LARGE SCALE GENOMIC DNA]</scope>
    <source>
        <strain evidence="4">T3246-1</strain>
    </source>
</reference>
<dbReference type="Pfam" id="PF13392">
    <property type="entry name" value="HNH_3"/>
    <property type="match status" value="1"/>
</dbReference>
<dbReference type="InterPro" id="IPR003615">
    <property type="entry name" value="HNH_nuc"/>
</dbReference>
<gene>
    <name evidence="3" type="ORF">EXU48_15655</name>
</gene>
<dbReference type="InterPro" id="IPR044925">
    <property type="entry name" value="His-Me_finger_sf"/>
</dbReference>
<protein>
    <recommendedName>
        <fullName evidence="5">HNH nuclease domain-containing protein</fullName>
    </recommendedName>
</protein>
<evidence type="ECO:0000313" key="3">
    <source>
        <dbReference type="EMBL" id="TDE91580.1"/>
    </source>
</evidence>
<comment type="caution">
    <text evidence="3">The sequence shown here is derived from an EMBL/GenBank/DDBJ whole genome shotgun (WGS) entry which is preliminary data.</text>
</comment>
<dbReference type="Gene3D" id="3.90.75.20">
    <property type="match status" value="1"/>
</dbReference>
<name>A0ABY2E0W1_9MICO</name>
<keyword evidence="4" id="KW-1185">Reference proteome</keyword>
<evidence type="ECO:0008006" key="5">
    <source>
        <dbReference type="Google" id="ProtNLM"/>
    </source>
</evidence>
<evidence type="ECO:0000313" key="4">
    <source>
        <dbReference type="Proteomes" id="UP000504882"/>
    </source>
</evidence>
<dbReference type="SUPFAM" id="SSF54060">
    <property type="entry name" value="His-Me finger endonucleases"/>
    <property type="match status" value="1"/>
</dbReference>
<feature type="domain" description="NUMOD4" evidence="1">
    <location>
        <begin position="28"/>
        <end position="70"/>
    </location>
</feature>
<feature type="domain" description="HNH nuclease" evidence="2">
    <location>
        <begin position="77"/>
        <end position="121"/>
    </location>
</feature>